<name>A0A0A8XRG1_ARUDO</name>
<organism evidence="2">
    <name type="scientific">Arundo donax</name>
    <name type="common">Giant reed</name>
    <name type="synonym">Donax arundinaceus</name>
    <dbReference type="NCBI Taxonomy" id="35708"/>
    <lineage>
        <taxon>Eukaryota</taxon>
        <taxon>Viridiplantae</taxon>
        <taxon>Streptophyta</taxon>
        <taxon>Embryophyta</taxon>
        <taxon>Tracheophyta</taxon>
        <taxon>Spermatophyta</taxon>
        <taxon>Magnoliopsida</taxon>
        <taxon>Liliopsida</taxon>
        <taxon>Poales</taxon>
        <taxon>Poaceae</taxon>
        <taxon>PACMAD clade</taxon>
        <taxon>Arundinoideae</taxon>
        <taxon>Arundineae</taxon>
        <taxon>Arundo</taxon>
    </lineage>
</organism>
<evidence type="ECO:0000313" key="2">
    <source>
        <dbReference type="EMBL" id="JAD15270.1"/>
    </source>
</evidence>
<sequence>MGSVSLKKWETNLRWGGQLHSLFVYIVPLTFFKCTHS</sequence>
<accession>A0A0A8XRG1</accession>
<keyword evidence="1" id="KW-0812">Transmembrane</keyword>
<keyword evidence="1" id="KW-0472">Membrane</keyword>
<protein>
    <submittedName>
        <fullName evidence="2">Uncharacterized protein</fullName>
    </submittedName>
</protein>
<dbReference type="AlphaFoldDB" id="A0A0A8XRG1"/>
<reference evidence="2" key="2">
    <citation type="journal article" date="2015" name="Data Brief">
        <title>Shoot transcriptome of the giant reed, Arundo donax.</title>
        <authorList>
            <person name="Barrero R.A."/>
            <person name="Guerrero F.D."/>
            <person name="Moolhuijzen P."/>
            <person name="Goolsby J.A."/>
            <person name="Tidwell J."/>
            <person name="Bellgard S.E."/>
            <person name="Bellgard M.I."/>
        </authorList>
    </citation>
    <scope>NUCLEOTIDE SEQUENCE</scope>
    <source>
        <tissue evidence="2">Shoot tissue taken approximately 20 cm above the soil surface</tissue>
    </source>
</reference>
<dbReference type="EMBL" id="GBRH01282625">
    <property type="protein sequence ID" value="JAD15270.1"/>
    <property type="molecule type" value="Transcribed_RNA"/>
</dbReference>
<keyword evidence="1" id="KW-1133">Transmembrane helix</keyword>
<reference evidence="2" key="1">
    <citation type="submission" date="2014-09" db="EMBL/GenBank/DDBJ databases">
        <authorList>
            <person name="Magalhaes I.L.F."/>
            <person name="Oliveira U."/>
            <person name="Santos F.R."/>
            <person name="Vidigal T.H.D.A."/>
            <person name="Brescovit A.D."/>
            <person name="Santos A.J."/>
        </authorList>
    </citation>
    <scope>NUCLEOTIDE SEQUENCE</scope>
    <source>
        <tissue evidence="2">Shoot tissue taken approximately 20 cm above the soil surface</tissue>
    </source>
</reference>
<evidence type="ECO:0000256" key="1">
    <source>
        <dbReference type="SAM" id="Phobius"/>
    </source>
</evidence>
<proteinExistence type="predicted"/>
<feature type="transmembrane region" description="Helical" evidence="1">
    <location>
        <begin position="15"/>
        <end position="32"/>
    </location>
</feature>